<protein>
    <recommendedName>
        <fullName evidence="1">DUF5925 domain-containing protein</fullName>
    </recommendedName>
</protein>
<dbReference type="EMBL" id="LAZR01050182">
    <property type="protein sequence ID" value="KKK87930.1"/>
    <property type="molecule type" value="Genomic_DNA"/>
</dbReference>
<dbReference type="AlphaFoldDB" id="A0A0F8ZPM0"/>
<organism evidence="2">
    <name type="scientific">marine sediment metagenome</name>
    <dbReference type="NCBI Taxonomy" id="412755"/>
    <lineage>
        <taxon>unclassified sequences</taxon>
        <taxon>metagenomes</taxon>
        <taxon>ecological metagenomes</taxon>
    </lineage>
</organism>
<feature type="non-terminal residue" evidence="2">
    <location>
        <position position="193"/>
    </location>
</feature>
<evidence type="ECO:0000313" key="2">
    <source>
        <dbReference type="EMBL" id="KKK87930.1"/>
    </source>
</evidence>
<reference evidence="2" key="1">
    <citation type="journal article" date="2015" name="Nature">
        <title>Complex archaea that bridge the gap between prokaryotes and eukaryotes.</title>
        <authorList>
            <person name="Spang A."/>
            <person name="Saw J.H."/>
            <person name="Jorgensen S.L."/>
            <person name="Zaremba-Niedzwiedzka K."/>
            <person name="Martijn J."/>
            <person name="Lind A.E."/>
            <person name="van Eijk R."/>
            <person name="Schleper C."/>
            <person name="Guy L."/>
            <person name="Ettema T.J."/>
        </authorList>
    </citation>
    <scope>NUCLEOTIDE SEQUENCE</scope>
</reference>
<name>A0A0F8ZPM0_9ZZZZ</name>
<dbReference type="Pfam" id="PF19347">
    <property type="entry name" value="DUF5925"/>
    <property type="match status" value="1"/>
</dbReference>
<accession>A0A0F8ZPM0</accession>
<evidence type="ECO:0000259" key="1">
    <source>
        <dbReference type="Pfam" id="PF19347"/>
    </source>
</evidence>
<proteinExistence type="predicted"/>
<dbReference type="InterPro" id="IPR045969">
    <property type="entry name" value="DUF5925"/>
</dbReference>
<gene>
    <name evidence="2" type="ORF">LCGC14_2748270</name>
</gene>
<comment type="caution">
    <text evidence="2">The sequence shown here is derived from an EMBL/GenBank/DDBJ whole genome shotgun (WGS) entry which is preliminary data.</text>
</comment>
<feature type="domain" description="DUF5925" evidence="1">
    <location>
        <begin position="82"/>
        <end position="172"/>
    </location>
</feature>
<sequence length="193" mass="21821">MRSLIESPTVFDIGFADSTNSLSFRAFVDALIRGGKKYTTQISWETDVDSIQHSERIQRLSKDNCLFLQKEHRGARVLVELPGGYGWVVAAEKISVITAFDSKASERHEAFLREVKNEWPVSDTQQENIIQVGFWSVSPQGFGVKLNRKLEAQTWEDIQPNYPKSEPLSRLMQEFTPAHGGKMLLWHGIPGTG</sequence>